<dbReference type="PANTHER" id="PTHR36934">
    <property type="entry name" value="BLR0278 PROTEIN"/>
    <property type="match status" value="1"/>
</dbReference>
<feature type="active site" evidence="1">
    <location>
        <position position="74"/>
    </location>
</feature>
<evidence type="ECO:0000313" key="4">
    <source>
        <dbReference type="EMBL" id="CCJ34320.1"/>
    </source>
</evidence>
<dbReference type="InterPro" id="IPR025540">
    <property type="entry name" value="FlK"/>
</dbReference>
<dbReference type="eggNOG" id="COG5496">
    <property type="taxonomic scope" value="Bacteria"/>
</dbReference>
<feature type="binding site" evidence="2">
    <location>
        <position position="67"/>
    </location>
    <ligand>
        <name>substrate</name>
    </ligand>
</feature>
<accession>I7K9K8</accession>
<dbReference type="SUPFAM" id="SSF54637">
    <property type="entry name" value="Thioesterase/thiol ester dehydrase-isomerase"/>
    <property type="match status" value="1"/>
</dbReference>
<evidence type="ECO:0000259" key="3">
    <source>
        <dbReference type="Pfam" id="PF22636"/>
    </source>
</evidence>
<dbReference type="AlphaFoldDB" id="I7K9K8"/>
<reference evidence="4 5" key="1">
    <citation type="journal article" date="2011" name="J. Bacteriol.">
        <title>Draft genome sequence of Caloramator australicus strain RC3T, a thermoanaerobe from the Great Artesian Basin of Australia.</title>
        <authorList>
            <person name="Ogg C.D."/>
            <person name="Patel B.K.C."/>
        </authorList>
    </citation>
    <scope>NUCLEOTIDE SEQUENCE [LARGE SCALE GENOMIC DNA]</scope>
    <source>
        <strain evidence="4 5">RC3</strain>
    </source>
</reference>
<feature type="binding site" evidence="2">
    <location>
        <position position="118"/>
    </location>
    <ligand>
        <name>substrate</name>
    </ligand>
</feature>
<feature type="active site" evidence="1">
    <location>
        <position position="40"/>
    </location>
</feature>
<dbReference type="Proteomes" id="UP000007652">
    <property type="component" value="Unassembled WGS sequence"/>
</dbReference>
<feature type="binding site" evidence="2">
    <location>
        <position position="67"/>
    </location>
    <ligand>
        <name>CoA</name>
        <dbReference type="ChEBI" id="CHEBI:57287"/>
    </ligand>
</feature>
<dbReference type="RefSeq" id="WP_008909576.1">
    <property type="nucleotide sequence ID" value="NZ_CAKP01000114.1"/>
</dbReference>
<evidence type="ECO:0000256" key="2">
    <source>
        <dbReference type="PIRSR" id="PIRSR014972-2"/>
    </source>
</evidence>
<comment type="caution">
    <text evidence="4">The sequence shown here is derived from an EMBL/GenBank/DDBJ whole genome shotgun (WGS) entry which is preliminary data.</text>
</comment>
<evidence type="ECO:0000256" key="1">
    <source>
        <dbReference type="PIRSR" id="PIRSR014972-1"/>
    </source>
</evidence>
<proteinExistence type="predicted"/>
<dbReference type="Gene3D" id="3.10.129.10">
    <property type="entry name" value="Hotdog Thioesterase"/>
    <property type="match status" value="1"/>
</dbReference>
<evidence type="ECO:0000313" key="5">
    <source>
        <dbReference type="Proteomes" id="UP000007652"/>
    </source>
</evidence>
<dbReference type="Pfam" id="PF22636">
    <property type="entry name" value="FlK"/>
    <property type="match status" value="1"/>
</dbReference>
<dbReference type="InterPro" id="IPR054485">
    <property type="entry name" value="FlK-like_dom"/>
</dbReference>
<organism evidence="4 5">
    <name type="scientific">Caloramator australicus RC3</name>
    <dbReference type="NCBI Taxonomy" id="857293"/>
    <lineage>
        <taxon>Bacteria</taxon>
        <taxon>Bacillati</taxon>
        <taxon>Bacillota</taxon>
        <taxon>Clostridia</taxon>
        <taxon>Eubacteriales</taxon>
        <taxon>Clostridiaceae</taxon>
        <taxon>Caloramator</taxon>
    </lineage>
</organism>
<dbReference type="STRING" id="857293.CAAU_2236"/>
<sequence length="135" mass="15041">MKEELFDKIKVGLNSIIETTVQGKDSAANYLNGFIDVLSTPSLIGFLECAAKNAVDLHLPTGYSTVGIKVDVKHLAATPIGMKVKAIAELVEVDGKRLIFKVEAYDEMEKIMEGTHERFIIDVERFMQRVNNKVK</sequence>
<feature type="domain" description="Fluoroacetyl-CoA-specific thioesterase-like" evidence="3">
    <location>
        <begin position="22"/>
        <end position="123"/>
    </location>
</feature>
<dbReference type="EMBL" id="CAKP01000114">
    <property type="protein sequence ID" value="CCJ34320.1"/>
    <property type="molecule type" value="Genomic_DNA"/>
</dbReference>
<gene>
    <name evidence="4" type="ORF">CAAU_2236</name>
</gene>
<protein>
    <recommendedName>
        <fullName evidence="3">Fluoroacetyl-CoA-specific thioesterase-like domain-containing protein</fullName>
    </recommendedName>
</protein>
<feature type="active site" evidence="1">
    <location>
        <position position="48"/>
    </location>
</feature>
<dbReference type="PANTHER" id="PTHR36934:SF1">
    <property type="entry name" value="THIOESTERASE DOMAIN-CONTAINING PROTEIN"/>
    <property type="match status" value="1"/>
</dbReference>
<dbReference type="PIRSF" id="PIRSF014972">
    <property type="entry name" value="FlK"/>
    <property type="match status" value="1"/>
</dbReference>
<keyword evidence="5" id="KW-1185">Reference proteome</keyword>
<dbReference type="InterPro" id="IPR029069">
    <property type="entry name" value="HotDog_dom_sf"/>
</dbReference>
<name>I7K9K8_9CLOT</name>